<proteinExistence type="predicted"/>
<name>A0A9N9P8C5_9GLOM</name>
<keyword evidence="3" id="KW-1185">Reference proteome</keyword>
<organism evidence="2 3">
    <name type="scientific">Acaulospora morrowiae</name>
    <dbReference type="NCBI Taxonomy" id="94023"/>
    <lineage>
        <taxon>Eukaryota</taxon>
        <taxon>Fungi</taxon>
        <taxon>Fungi incertae sedis</taxon>
        <taxon>Mucoromycota</taxon>
        <taxon>Glomeromycotina</taxon>
        <taxon>Glomeromycetes</taxon>
        <taxon>Diversisporales</taxon>
        <taxon>Acaulosporaceae</taxon>
        <taxon>Acaulospora</taxon>
    </lineage>
</organism>
<dbReference type="AlphaFoldDB" id="A0A9N9P8C5"/>
<feature type="non-terminal residue" evidence="2">
    <location>
        <position position="83"/>
    </location>
</feature>
<feature type="chain" id="PRO_5040378714" evidence="1">
    <location>
        <begin position="31"/>
        <end position="83"/>
    </location>
</feature>
<sequence length="83" mass="8808">PLSILWSILVLSRSISLLASSSFLAQSVLGIRYILSSRVGVAAPDHPSYSSSKKSTGSSMRAIKGEIKSFVQEFVCFQKSGGG</sequence>
<feature type="signal peptide" evidence="1">
    <location>
        <begin position="1"/>
        <end position="30"/>
    </location>
</feature>
<feature type="non-terminal residue" evidence="2">
    <location>
        <position position="1"/>
    </location>
</feature>
<gene>
    <name evidence="2" type="ORF">AMORRO_LOCUS18278</name>
</gene>
<reference evidence="2" key="1">
    <citation type="submission" date="2021-06" db="EMBL/GenBank/DDBJ databases">
        <authorList>
            <person name="Kallberg Y."/>
            <person name="Tangrot J."/>
            <person name="Rosling A."/>
        </authorList>
    </citation>
    <scope>NUCLEOTIDE SEQUENCE</scope>
    <source>
        <strain evidence="2">CL551</strain>
    </source>
</reference>
<evidence type="ECO:0000256" key="1">
    <source>
        <dbReference type="SAM" id="SignalP"/>
    </source>
</evidence>
<dbReference type="EMBL" id="CAJVPV010063162">
    <property type="protein sequence ID" value="CAG8792638.1"/>
    <property type="molecule type" value="Genomic_DNA"/>
</dbReference>
<dbReference type="Proteomes" id="UP000789342">
    <property type="component" value="Unassembled WGS sequence"/>
</dbReference>
<accession>A0A9N9P8C5</accession>
<keyword evidence="1" id="KW-0732">Signal</keyword>
<protein>
    <submittedName>
        <fullName evidence="2">10199_t:CDS:1</fullName>
    </submittedName>
</protein>
<evidence type="ECO:0000313" key="3">
    <source>
        <dbReference type="Proteomes" id="UP000789342"/>
    </source>
</evidence>
<evidence type="ECO:0000313" key="2">
    <source>
        <dbReference type="EMBL" id="CAG8792638.1"/>
    </source>
</evidence>
<comment type="caution">
    <text evidence="2">The sequence shown here is derived from an EMBL/GenBank/DDBJ whole genome shotgun (WGS) entry which is preliminary data.</text>
</comment>